<gene>
    <name evidence="3" type="ORF">NYZ99_09505</name>
</gene>
<dbReference type="Proteomes" id="UP001059209">
    <property type="component" value="Chromosome"/>
</dbReference>
<sequence length="417" mass="47955">MKNFLLFLLVVLFSNILQAQNQQSRNRLDELKARIDSLITFSNSGGVTQDNRTKSLSLAFDLTNKIKDDSTRIQLLSSLSYYSSSSQSKNLFKKINLETIKISNSLKDSTALGNAFWDLGYYYSRNSVKDSSYYSYSQAQKIFEAQGNKFLSGRMLFNMANQQLDVKDYISSEANVIAAIERLKPLDKNKELYNCYNTLAIISQALKEYEQAIEYYDEALKYLKKTDNPEEIIRENINNRGLVYRDMGEFKKARNHFLENLEVDSLKSKNPKLYAKTLVNLASTKLKLNDSIDVSEFISESIDVNDSLQDMRGLASSYFTKAEYDLFLGDTLTAIDDGIKTIELANESSSNERLLETYTFLINIDSKSAPEYAQKYISLNDSLVQLERQARNKFARIRFETDEFIARMSSWKRRLLS</sequence>
<reference evidence="3" key="1">
    <citation type="submission" date="2022-09" db="EMBL/GenBank/DDBJ databases">
        <title>Maribacter litopenaei sp. nov., isolated from the intestinal tract of the Pacific White Shrimp, Litopenaeus vannamei.</title>
        <authorList>
            <person name="Kim S.Y."/>
            <person name="Hwang C.Y."/>
        </authorList>
    </citation>
    <scope>NUCLEOTIDE SEQUENCE</scope>
    <source>
        <strain evidence="3">HL-LV01</strain>
    </source>
</reference>
<dbReference type="PROSITE" id="PS50005">
    <property type="entry name" value="TPR"/>
    <property type="match status" value="1"/>
</dbReference>
<evidence type="ECO:0000313" key="3">
    <source>
        <dbReference type="EMBL" id="UWX56403.1"/>
    </source>
</evidence>
<dbReference type="InterPro" id="IPR019734">
    <property type="entry name" value="TPR_rpt"/>
</dbReference>
<organism evidence="3 4">
    <name type="scientific">Maribacter litopenaei</name>
    <dbReference type="NCBI Taxonomy" id="2976127"/>
    <lineage>
        <taxon>Bacteria</taxon>
        <taxon>Pseudomonadati</taxon>
        <taxon>Bacteroidota</taxon>
        <taxon>Flavobacteriia</taxon>
        <taxon>Flavobacteriales</taxon>
        <taxon>Flavobacteriaceae</taxon>
        <taxon>Maribacter</taxon>
    </lineage>
</organism>
<evidence type="ECO:0000256" key="1">
    <source>
        <dbReference type="PROSITE-ProRule" id="PRU00339"/>
    </source>
</evidence>
<name>A0ABY5YC09_9FLAO</name>
<proteinExistence type="predicted"/>
<dbReference type="RefSeq" id="WP_260575039.1">
    <property type="nucleotide sequence ID" value="NZ_CP104205.1"/>
</dbReference>
<dbReference type="EMBL" id="CP104205">
    <property type="protein sequence ID" value="UWX56403.1"/>
    <property type="molecule type" value="Genomic_DNA"/>
</dbReference>
<dbReference type="Pfam" id="PF13374">
    <property type="entry name" value="TPR_10"/>
    <property type="match status" value="1"/>
</dbReference>
<accession>A0ABY5YC09</accession>
<evidence type="ECO:0000313" key="4">
    <source>
        <dbReference type="Proteomes" id="UP001059209"/>
    </source>
</evidence>
<evidence type="ECO:0000256" key="2">
    <source>
        <dbReference type="SAM" id="SignalP"/>
    </source>
</evidence>
<feature type="repeat" description="TPR" evidence="1">
    <location>
        <begin position="193"/>
        <end position="226"/>
    </location>
</feature>
<feature type="signal peptide" evidence="2">
    <location>
        <begin position="1"/>
        <end position="19"/>
    </location>
</feature>
<dbReference type="SUPFAM" id="SSF48452">
    <property type="entry name" value="TPR-like"/>
    <property type="match status" value="2"/>
</dbReference>
<dbReference type="SMART" id="SM00028">
    <property type="entry name" value="TPR"/>
    <property type="match status" value="3"/>
</dbReference>
<keyword evidence="2" id="KW-0732">Signal</keyword>
<dbReference type="InterPro" id="IPR011990">
    <property type="entry name" value="TPR-like_helical_dom_sf"/>
</dbReference>
<keyword evidence="4" id="KW-1185">Reference proteome</keyword>
<protein>
    <submittedName>
        <fullName evidence="3">Tetratricopeptide repeat protein</fullName>
    </submittedName>
</protein>
<dbReference type="Gene3D" id="1.25.40.10">
    <property type="entry name" value="Tetratricopeptide repeat domain"/>
    <property type="match status" value="1"/>
</dbReference>
<keyword evidence="1" id="KW-0802">TPR repeat</keyword>
<feature type="chain" id="PRO_5046879949" evidence="2">
    <location>
        <begin position="20"/>
        <end position="417"/>
    </location>
</feature>
<dbReference type="PANTHER" id="PTHR10098">
    <property type="entry name" value="RAPSYN-RELATED"/>
    <property type="match status" value="1"/>
</dbReference>